<sequence length="88" mass="10078">MGNAPSCKHVVSFLWTNALVVGALVFLVFTFIDPADIAIAMMLDVDEGVFRIQMYLFSFIFLWLAFAASTFLNCYFARMKYNFQNTIK</sequence>
<feature type="transmembrane region" description="Helical" evidence="1">
    <location>
        <begin position="52"/>
        <end position="76"/>
    </location>
</feature>
<keyword evidence="1" id="KW-1133">Transmembrane helix</keyword>
<evidence type="ECO:0000256" key="1">
    <source>
        <dbReference type="SAM" id="Phobius"/>
    </source>
</evidence>
<reference evidence="2" key="1">
    <citation type="submission" date="2018-06" db="EMBL/GenBank/DDBJ databases">
        <authorList>
            <person name="Zhirakovskaya E."/>
        </authorList>
    </citation>
    <scope>NUCLEOTIDE SEQUENCE</scope>
</reference>
<keyword evidence="1" id="KW-0472">Membrane</keyword>
<accession>A0A3B0Y3U7</accession>
<dbReference type="AlphaFoldDB" id="A0A3B0Y3U7"/>
<organism evidence="2">
    <name type="scientific">hydrothermal vent metagenome</name>
    <dbReference type="NCBI Taxonomy" id="652676"/>
    <lineage>
        <taxon>unclassified sequences</taxon>
        <taxon>metagenomes</taxon>
        <taxon>ecological metagenomes</taxon>
    </lineage>
</organism>
<name>A0A3B0Y3U7_9ZZZZ</name>
<dbReference type="EMBL" id="UOFI01000139">
    <property type="protein sequence ID" value="VAW68819.1"/>
    <property type="molecule type" value="Genomic_DNA"/>
</dbReference>
<feature type="transmembrane region" description="Helical" evidence="1">
    <location>
        <begin position="12"/>
        <end position="32"/>
    </location>
</feature>
<proteinExistence type="predicted"/>
<keyword evidence="1" id="KW-0812">Transmembrane</keyword>
<protein>
    <submittedName>
        <fullName evidence="2">Uncharacterized protein</fullName>
    </submittedName>
</protein>
<evidence type="ECO:0000313" key="2">
    <source>
        <dbReference type="EMBL" id="VAW68819.1"/>
    </source>
</evidence>
<gene>
    <name evidence="2" type="ORF">MNBD_GAMMA09-1054</name>
</gene>